<dbReference type="SUPFAM" id="SSF48371">
    <property type="entry name" value="ARM repeat"/>
    <property type="match status" value="1"/>
</dbReference>
<gene>
    <name evidence="1" type="primary">jg17966</name>
    <name evidence="1" type="ORF">PAEG_LOCUS20433</name>
</gene>
<sequence length="330" mass="34880">MAELATRATNVKCLESAGALGMAFVYLYLKEFTRHNEELASAIVRLGALEHIVSCLEDFDTQARQFYFRLKLLFDDLSGAVVKENAAWALGYIGKHSEHLAGMVVDVGTLPLLVLAFQEPEISLKQIAAGALVDLAQHKPEAVVDTGAICHLVRGLENQDPKLKRSTLCALGAVASARAELAEATVAGGALPPALLHAGHDSAPVRRAAACLLRDIVKHSVDLAQLVVNTGGCGPLVELLSEGAGGSRVPACMALGYIAGQSDQLAMAVIEAKAVVILVEILQNNECEDAELCAAAWTLGHIAKHSPQHSLAVAVANALPRLLQVSNEHY</sequence>
<accession>A0A8S4RZP4</accession>
<dbReference type="GO" id="GO:0008017">
    <property type="term" value="F:microtubule binding"/>
    <property type="evidence" value="ECO:0007669"/>
    <property type="project" value="TreeGrafter"/>
</dbReference>
<dbReference type="PANTHER" id="PTHR23314">
    <property type="entry name" value="SPERM-ASSOCIATED ANTIGEN 6 ARMADILLO REPEAT-CONTAINING"/>
    <property type="match status" value="1"/>
</dbReference>
<comment type="caution">
    <text evidence="1">The sequence shown here is derived from an EMBL/GenBank/DDBJ whole genome shotgun (WGS) entry which is preliminary data.</text>
</comment>
<dbReference type="EMBL" id="CAKXAJ010025830">
    <property type="protein sequence ID" value="CAH2244490.1"/>
    <property type="molecule type" value="Genomic_DNA"/>
</dbReference>
<protein>
    <submittedName>
        <fullName evidence="1">Jg17966 protein</fullName>
    </submittedName>
</protein>
<dbReference type="GO" id="GO:0003341">
    <property type="term" value="P:cilium movement"/>
    <property type="evidence" value="ECO:0007669"/>
    <property type="project" value="TreeGrafter"/>
</dbReference>
<evidence type="ECO:0000313" key="1">
    <source>
        <dbReference type="EMBL" id="CAH2244490.1"/>
    </source>
</evidence>
<dbReference type="OrthoDB" id="7537227at2759"/>
<evidence type="ECO:0000313" key="2">
    <source>
        <dbReference type="Proteomes" id="UP000838756"/>
    </source>
</evidence>
<organism evidence="1 2">
    <name type="scientific">Pararge aegeria aegeria</name>
    <dbReference type="NCBI Taxonomy" id="348720"/>
    <lineage>
        <taxon>Eukaryota</taxon>
        <taxon>Metazoa</taxon>
        <taxon>Ecdysozoa</taxon>
        <taxon>Arthropoda</taxon>
        <taxon>Hexapoda</taxon>
        <taxon>Insecta</taxon>
        <taxon>Pterygota</taxon>
        <taxon>Neoptera</taxon>
        <taxon>Endopterygota</taxon>
        <taxon>Lepidoptera</taxon>
        <taxon>Glossata</taxon>
        <taxon>Ditrysia</taxon>
        <taxon>Papilionoidea</taxon>
        <taxon>Nymphalidae</taxon>
        <taxon>Satyrinae</taxon>
        <taxon>Satyrini</taxon>
        <taxon>Parargina</taxon>
        <taxon>Pararge</taxon>
    </lineage>
</organism>
<dbReference type="AlphaFoldDB" id="A0A8S4RZP4"/>
<dbReference type="Proteomes" id="UP000838756">
    <property type="component" value="Unassembled WGS sequence"/>
</dbReference>
<dbReference type="PANTHER" id="PTHR23314:SF0">
    <property type="entry name" value="SPERM-ASSOCIATED ANTIGEN 6"/>
    <property type="match status" value="1"/>
</dbReference>
<dbReference type="InterPro" id="IPR000225">
    <property type="entry name" value="Armadillo"/>
</dbReference>
<dbReference type="GO" id="GO:0015630">
    <property type="term" value="C:microtubule cytoskeleton"/>
    <property type="evidence" value="ECO:0007669"/>
    <property type="project" value="TreeGrafter"/>
</dbReference>
<keyword evidence="2" id="KW-1185">Reference proteome</keyword>
<dbReference type="InterPro" id="IPR016024">
    <property type="entry name" value="ARM-type_fold"/>
</dbReference>
<dbReference type="Gene3D" id="1.25.10.10">
    <property type="entry name" value="Leucine-rich Repeat Variant"/>
    <property type="match status" value="2"/>
</dbReference>
<name>A0A8S4RZP4_9NEOP</name>
<dbReference type="InterPro" id="IPR011989">
    <property type="entry name" value="ARM-like"/>
</dbReference>
<reference evidence="1" key="1">
    <citation type="submission" date="2022-03" db="EMBL/GenBank/DDBJ databases">
        <authorList>
            <person name="Lindestad O."/>
        </authorList>
    </citation>
    <scope>NUCLEOTIDE SEQUENCE</scope>
</reference>
<proteinExistence type="predicted"/>
<dbReference type="SMART" id="SM00185">
    <property type="entry name" value="ARM"/>
    <property type="match status" value="6"/>
</dbReference>